<dbReference type="AlphaFoldDB" id="A0A919FX39"/>
<reference evidence="2" key="1">
    <citation type="journal article" date="2014" name="Int. J. Syst. Evol. Microbiol.">
        <title>Complete genome sequence of Corynebacterium casei LMG S-19264T (=DSM 44701T), isolated from a smear-ripened cheese.</title>
        <authorList>
            <consortium name="US DOE Joint Genome Institute (JGI-PGF)"/>
            <person name="Walter F."/>
            <person name="Albersmeier A."/>
            <person name="Kalinowski J."/>
            <person name="Ruckert C."/>
        </authorList>
    </citation>
    <scope>NUCLEOTIDE SEQUENCE</scope>
    <source>
        <strain evidence="2">CGMCC 4.7398</strain>
    </source>
</reference>
<dbReference type="SUPFAM" id="SSF56112">
    <property type="entry name" value="Protein kinase-like (PK-like)"/>
    <property type="match status" value="1"/>
</dbReference>
<keyword evidence="3" id="KW-1185">Reference proteome</keyword>
<dbReference type="PANTHER" id="PTHR21310">
    <property type="entry name" value="AMINOGLYCOSIDE PHOSPHOTRANSFERASE-RELATED-RELATED"/>
    <property type="match status" value="1"/>
</dbReference>
<evidence type="ECO:0000313" key="2">
    <source>
        <dbReference type="EMBL" id="GHH73396.1"/>
    </source>
</evidence>
<dbReference type="PIRSF" id="PIRSF000707">
    <property type="entry name" value="Hygromycin-B_kinase"/>
    <property type="match status" value="1"/>
</dbReference>
<dbReference type="InterPro" id="IPR051678">
    <property type="entry name" value="AGP_Transferase"/>
</dbReference>
<accession>A0A919FX39</accession>
<reference evidence="2" key="2">
    <citation type="submission" date="2020-09" db="EMBL/GenBank/DDBJ databases">
        <authorList>
            <person name="Sun Q."/>
            <person name="Zhou Y."/>
        </authorList>
    </citation>
    <scope>NUCLEOTIDE SEQUENCE</scope>
    <source>
        <strain evidence="2">CGMCC 4.7398</strain>
    </source>
</reference>
<evidence type="ECO:0000259" key="1">
    <source>
        <dbReference type="Pfam" id="PF01636"/>
    </source>
</evidence>
<sequence length="303" mass="33776">MAESLLHKAYPSASVAQVVERTGGHLSTVYEVRCTEPTLRLIIKIYSDQWVWKQEKEVHVYQVLAGNSVSRVPAILYSESAGGPDNQAFTLMTLLDGQPLSEVSAGLDAAAIRQIYRQMGELLASVHRIRQDAYGYMVTGIVDPAPTNAVYMARQFAKKLNEFADLGGDPELHRAVEARVAEQAGLFHRCPAPVLCHNDFHEGNILVTRVQGDWTVTGFIDVENAIAADPLLDLAKTESYSMRGDETKRNALFDGYGALPEDWRERLAVYQLYHALELWDWFASIGNRSPLEGIAGDMRRLVR</sequence>
<dbReference type="Proteomes" id="UP000627369">
    <property type="component" value="Unassembled WGS sequence"/>
</dbReference>
<comment type="caution">
    <text evidence="2">The sequence shown here is derived from an EMBL/GenBank/DDBJ whole genome shotgun (WGS) entry which is preliminary data.</text>
</comment>
<gene>
    <name evidence="2" type="ORF">GCM10017772_24780</name>
</gene>
<organism evidence="2 3">
    <name type="scientific">Promicromonospora soli</name>
    <dbReference type="NCBI Taxonomy" id="2035533"/>
    <lineage>
        <taxon>Bacteria</taxon>
        <taxon>Bacillati</taxon>
        <taxon>Actinomycetota</taxon>
        <taxon>Actinomycetes</taxon>
        <taxon>Micrococcales</taxon>
        <taxon>Promicromonosporaceae</taxon>
        <taxon>Promicromonospora</taxon>
    </lineage>
</organism>
<evidence type="ECO:0000313" key="3">
    <source>
        <dbReference type="Proteomes" id="UP000627369"/>
    </source>
</evidence>
<dbReference type="Pfam" id="PF01636">
    <property type="entry name" value="APH"/>
    <property type="match status" value="1"/>
</dbReference>
<dbReference type="EMBL" id="BNAS01000003">
    <property type="protein sequence ID" value="GHH73396.1"/>
    <property type="molecule type" value="Genomic_DNA"/>
</dbReference>
<dbReference type="Gene3D" id="3.90.1200.10">
    <property type="match status" value="1"/>
</dbReference>
<proteinExistence type="predicted"/>
<dbReference type="InterPro" id="IPR016259">
    <property type="entry name" value="Hygromycin-B_Kinase"/>
</dbReference>
<name>A0A919FX39_9MICO</name>
<dbReference type="InterPro" id="IPR011009">
    <property type="entry name" value="Kinase-like_dom_sf"/>
</dbReference>
<dbReference type="CDD" id="cd05120">
    <property type="entry name" value="APH_ChoK_like"/>
    <property type="match status" value="1"/>
</dbReference>
<feature type="domain" description="Aminoglycoside phosphotransferase" evidence="1">
    <location>
        <begin position="21"/>
        <end position="265"/>
    </location>
</feature>
<dbReference type="InterPro" id="IPR002575">
    <property type="entry name" value="Aminoglycoside_PTrfase"/>
</dbReference>
<protein>
    <recommendedName>
        <fullName evidence="1">Aminoglycoside phosphotransferase domain-containing protein</fullName>
    </recommendedName>
</protein>